<evidence type="ECO:0000313" key="1">
    <source>
        <dbReference type="EMBL" id="MCP2270135.1"/>
    </source>
</evidence>
<proteinExistence type="predicted"/>
<accession>A0ABT1IBX6</accession>
<keyword evidence="2" id="KW-1185">Reference proteome</keyword>
<comment type="caution">
    <text evidence="1">The sequence shown here is derived from an EMBL/GenBank/DDBJ whole genome shotgun (WGS) entry which is preliminary data.</text>
</comment>
<gene>
    <name evidence="1" type="ORF">LV75_002636</name>
</gene>
<dbReference type="EMBL" id="JAMTCO010000006">
    <property type="protein sequence ID" value="MCP2270135.1"/>
    <property type="molecule type" value="Genomic_DNA"/>
</dbReference>
<sequence>MDSSLAELVDVASLSLAAERPNHEIAAWLADRGRIGVELAELLGRRNGFYAFESALHVFGLGAAESPDLERWNAGECWRDAYAGSAEGYLFFAEDVFGFQYAVSADGERVVLFDPETAGVERVADSLGAWAAEVLAEADYRTGHPLARAWQERFGALPPGSRLLPKMPFVAGGKYEVDNLYLLDAVEGMRVRGSIAVQIRDLPEGTPIRFEIT</sequence>
<evidence type="ECO:0008006" key="3">
    <source>
        <dbReference type="Google" id="ProtNLM"/>
    </source>
</evidence>
<reference evidence="1 2" key="1">
    <citation type="submission" date="2022-06" db="EMBL/GenBank/DDBJ databases">
        <title>Genomic Encyclopedia of Archaeal and Bacterial Type Strains, Phase II (KMG-II): from individual species to whole genera.</title>
        <authorList>
            <person name="Goeker M."/>
        </authorList>
    </citation>
    <scope>NUCLEOTIDE SEQUENCE [LARGE SCALE GENOMIC DNA]</scope>
    <source>
        <strain evidence="1 2">DSM 44255</strain>
    </source>
</reference>
<dbReference type="RefSeq" id="WP_253887123.1">
    <property type="nucleotide sequence ID" value="NZ_BAAAVB010000013.1"/>
</dbReference>
<name>A0ABT1IBX6_9PSEU</name>
<organism evidence="1 2">
    <name type="scientific">Actinokineospora diospyrosa</name>
    <dbReference type="NCBI Taxonomy" id="103728"/>
    <lineage>
        <taxon>Bacteria</taxon>
        <taxon>Bacillati</taxon>
        <taxon>Actinomycetota</taxon>
        <taxon>Actinomycetes</taxon>
        <taxon>Pseudonocardiales</taxon>
        <taxon>Pseudonocardiaceae</taxon>
        <taxon>Actinokineospora</taxon>
    </lineage>
</organism>
<evidence type="ECO:0000313" key="2">
    <source>
        <dbReference type="Proteomes" id="UP001205185"/>
    </source>
</evidence>
<protein>
    <recommendedName>
        <fullName evidence="3">SMI1/KNR4 family protein</fullName>
    </recommendedName>
</protein>
<dbReference type="Proteomes" id="UP001205185">
    <property type="component" value="Unassembled WGS sequence"/>
</dbReference>